<dbReference type="RefSeq" id="WP_128628799.1">
    <property type="nucleotide sequence ID" value="NZ_RKST01000060.1"/>
</dbReference>
<name>A0A432UZE1_9HYPH</name>
<dbReference type="AlphaFoldDB" id="A0A432UZE1"/>
<comment type="caution">
    <text evidence="1">The sequence shown here is derived from an EMBL/GenBank/DDBJ whole genome shotgun (WGS) entry which is preliminary data.</text>
</comment>
<dbReference type="Proteomes" id="UP000281647">
    <property type="component" value="Unassembled WGS sequence"/>
</dbReference>
<protein>
    <recommendedName>
        <fullName evidence="3">DUF927 domain-containing protein</fullName>
    </recommendedName>
</protein>
<evidence type="ECO:0008006" key="3">
    <source>
        <dbReference type="Google" id="ProtNLM"/>
    </source>
</evidence>
<proteinExistence type="predicted"/>
<organism evidence="1 2">
    <name type="scientific">Borborobacter arsenicus</name>
    <dbReference type="NCBI Taxonomy" id="1851146"/>
    <lineage>
        <taxon>Bacteria</taxon>
        <taxon>Pseudomonadati</taxon>
        <taxon>Pseudomonadota</taxon>
        <taxon>Alphaproteobacteria</taxon>
        <taxon>Hyphomicrobiales</taxon>
        <taxon>Phyllobacteriaceae</taxon>
        <taxon>Borborobacter</taxon>
    </lineage>
</organism>
<evidence type="ECO:0000313" key="2">
    <source>
        <dbReference type="Proteomes" id="UP000281647"/>
    </source>
</evidence>
<dbReference type="EMBL" id="RKST01000060">
    <property type="protein sequence ID" value="RUM95218.1"/>
    <property type="molecule type" value="Genomic_DNA"/>
</dbReference>
<accession>A0A432UZE1</accession>
<reference evidence="1 2" key="1">
    <citation type="submission" date="2018-11" db="EMBL/GenBank/DDBJ databases">
        <title>Pseudaminobacter arsenicus sp. nov., an arsenic-resistant bacterium isolated from arsenic-rich aquifers.</title>
        <authorList>
            <person name="Mu Y."/>
        </authorList>
    </citation>
    <scope>NUCLEOTIDE SEQUENCE [LARGE SCALE GENOMIC DNA]</scope>
    <source>
        <strain evidence="1 2">CB3</strain>
    </source>
</reference>
<dbReference type="OrthoDB" id="7208869at2"/>
<evidence type="ECO:0000313" key="1">
    <source>
        <dbReference type="EMBL" id="RUM95218.1"/>
    </source>
</evidence>
<gene>
    <name evidence="1" type="ORF">EET67_24520</name>
</gene>
<sequence>MSDDNPADDSGTANFSLSGFISEFWGSPFEGSLKVWSRQTKMTSSYGPGEIPRLVCDVEARKFSEDLYVGLSTQPDNLAPTARGSNETAIWLPGFIADIDFAVAKNSAKQYPPDSDMALGLVRSFEFQPYFVQNTGNGLHALFKLDKPIVMDSREARRRAQALSRNFARKLAAHFQRAGYEIDNVSDLARVFRVPMTFNHKSGTPKSVAVIAHNLENRLSLADLERDLPAADSEPPKTVSANRADHSTIQQECAWYGHYTGDGAASADEPNWYATTSITARCKDGDRLFHGYSAQHPGYNAREADKKLRRALEEAGPRTCDSICSELGNERFCDACPHRGSITSPIQLGMVYDPGPFGPRPLGYTKEGHYALLDPVRKIIILASAQQLLAEQYLLGLAETGFWRRRFPGKKHGTSNFKAAGEAIIKACRRAGPFNPLHIRGRGIWLENGKVIVNLGQPVESAKFLYLCFESIPLDDGPNFNAHRLRDHFRHYNWRNSQDAGLMFGWLAMAPICGALVWRPHAFVYGPARSGKTTIHTIASTVLSPLAISADGQSTEAGIRQTLGPDSLPILLDEFESDQNGSTLRNILRLARSASSADTPVLKGTPEGKAMSFSLRTTFLFSAINPRGMSPADQSRISMFELLMHENDREVARRIAEDEAYFRSKGSAWCSHMIGLAHLVQPAADAIDIHLTGDRRHRQNMSILIGAGFVALNGRVPTDEEAKALAAEYAPAIERHALEVERDDAQECLDHLLSHVVDGYPLGHWLACLRDEQQRRGNDFAAAERIVASYGMRMNAEGEAAGFYVANGAPAMEEVFRGTPWAQRAWERAIRKLDGAFTPPNPVQFKVLGKKRATGIPLAYLPDELLPGVEGPF</sequence>
<keyword evidence="2" id="KW-1185">Reference proteome</keyword>